<name>A0AAW4FJC4_9HYPH</name>
<dbReference type="Proteomes" id="UP000744980">
    <property type="component" value="Unassembled WGS sequence"/>
</dbReference>
<dbReference type="GO" id="GO:0005886">
    <property type="term" value="C:plasma membrane"/>
    <property type="evidence" value="ECO:0007669"/>
    <property type="project" value="TreeGrafter"/>
</dbReference>
<organism evidence="10 11">
    <name type="scientific">Ensifer canadensis</name>
    <dbReference type="NCBI Taxonomy" id="555315"/>
    <lineage>
        <taxon>Bacteria</taxon>
        <taxon>Pseudomonadati</taxon>
        <taxon>Pseudomonadota</taxon>
        <taxon>Alphaproteobacteria</taxon>
        <taxon>Hyphomicrobiales</taxon>
        <taxon>Rhizobiaceae</taxon>
        <taxon>Sinorhizobium/Ensifer group</taxon>
        <taxon>Ensifer</taxon>
    </lineage>
</organism>
<dbReference type="GO" id="GO:0015271">
    <property type="term" value="F:outward rectifier potassium channel activity"/>
    <property type="evidence" value="ECO:0007669"/>
    <property type="project" value="TreeGrafter"/>
</dbReference>
<keyword evidence="5" id="KW-0406">Ion transport</keyword>
<proteinExistence type="predicted"/>
<dbReference type="Gene3D" id="1.10.287.70">
    <property type="match status" value="1"/>
</dbReference>
<accession>A0AAW4FJC4</accession>
<evidence type="ECO:0000313" key="11">
    <source>
        <dbReference type="Proteomes" id="UP000744980"/>
    </source>
</evidence>
<comment type="caution">
    <text evidence="10">The sequence shown here is derived from an EMBL/GenBank/DDBJ whole genome shotgun (WGS) entry which is preliminary data.</text>
</comment>
<feature type="transmembrane region" description="Helical" evidence="8">
    <location>
        <begin position="20"/>
        <end position="39"/>
    </location>
</feature>
<keyword evidence="3 8" id="KW-0812">Transmembrane</keyword>
<evidence type="ECO:0000256" key="1">
    <source>
        <dbReference type="ARBA" id="ARBA00004141"/>
    </source>
</evidence>
<keyword evidence="4 8" id="KW-1133">Transmembrane helix</keyword>
<evidence type="ECO:0000256" key="5">
    <source>
        <dbReference type="ARBA" id="ARBA00023065"/>
    </source>
</evidence>
<feature type="transmembrane region" description="Helical" evidence="8">
    <location>
        <begin position="75"/>
        <end position="99"/>
    </location>
</feature>
<evidence type="ECO:0000256" key="3">
    <source>
        <dbReference type="ARBA" id="ARBA00022692"/>
    </source>
</evidence>
<dbReference type="SUPFAM" id="SSF81324">
    <property type="entry name" value="Voltage-gated potassium channels"/>
    <property type="match status" value="1"/>
</dbReference>
<dbReference type="GO" id="GO:0030322">
    <property type="term" value="P:stabilization of membrane potential"/>
    <property type="evidence" value="ECO:0007669"/>
    <property type="project" value="TreeGrafter"/>
</dbReference>
<keyword evidence="2" id="KW-0813">Transport</keyword>
<dbReference type="AlphaFoldDB" id="A0AAW4FJC4"/>
<evidence type="ECO:0000313" key="10">
    <source>
        <dbReference type="EMBL" id="MBM3092198.1"/>
    </source>
</evidence>
<dbReference type="Pfam" id="PF07885">
    <property type="entry name" value="Ion_trans_2"/>
    <property type="match status" value="1"/>
</dbReference>
<sequence>MGTKRTRRIFFIEFYRQLGVVWPILSGMLGIMLGCGLLIGRIEEWRMMDTLYFTFVTGLTIGYGDLVPSHLSSRVLALLIGLTGIVLTGLVAAVSVQALRTTADDSNGRDSPD</sequence>
<keyword evidence="11" id="KW-1185">Reference proteome</keyword>
<comment type="subcellular location">
    <subcellularLocation>
        <location evidence="1">Membrane</location>
        <topology evidence="1">Multi-pass membrane protein</topology>
    </subcellularLocation>
</comment>
<dbReference type="InterPro" id="IPR013099">
    <property type="entry name" value="K_chnl_dom"/>
</dbReference>
<dbReference type="PANTHER" id="PTHR11003:SF334">
    <property type="entry name" value="FI03418P"/>
    <property type="match status" value="1"/>
</dbReference>
<evidence type="ECO:0000256" key="8">
    <source>
        <dbReference type="SAM" id="Phobius"/>
    </source>
</evidence>
<keyword evidence="6 8" id="KW-0472">Membrane</keyword>
<gene>
    <name evidence="10" type="ORF">GFB56_15430</name>
</gene>
<dbReference type="EMBL" id="WXFA01000008">
    <property type="protein sequence ID" value="MBM3092198.1"/>
    <property type="molecule type" value="Genomic_DNA"/>
</dbReference>
<dbReference type="RefSeq" id="WP_025427662.1">
    <property type="nucleotide sequence ID" value="NZ_CP083370.1"/>
</dbReference>
<dbReference type="InterPro" id="IPR003280">
    <property type="entry name" value="2pore_dom_K_chnl"/>
</dbReference>
<evidence type="ECO:0000259" key="9">
    <source>
        <dbReference type="Pfam" id="PF07885"/>
    </source>
</evidence>
<evidence type="ECO:0000256" key="7">
    <source>
        <dbReference type="ARBA" id="ARBA00023303"/>
    </source>
</evidence>
<feature type="domain" description="Potassium channel" evidence="9">
    <location>
        <begin position="40"/>
        <end position="99"/>
    </location>
</feature>
<dbReference type="GO" id="GO:0022841">
    <property type="term" value="F:potassium ion leak channel activity"/>
    <property type="evidence" value="ECO:0007669"/>
    <property type="project" value="TreeGrafter"/>
</dbReference>
<evidence type="ECO:0000256" key="6">
    <source>
        <dbReference type="ARBA" id="ARBA00023136"/>
    </source>
</evidence>
<dbReference type="PROSITE" id="PS51257">
    <property type="entry name" value="PROKAR_LIPOPROTEIN"/>
    <property type="match status" value="1"/>
</dbReference>
<reference evidence="10 11" key="1">
    <citation type="submission" date="2020-01" db="EMBL/GenBank/DDBJ databases">
        <title>Draft genome assembly of Ensifer adhaerens T173.</title>
        <authorList>
            <person name="Craig J.E."/>
            <person name="Stinchcombe J.R."/>
        </authorList>
    </citation>
    <scope>NUCLEOTIDE SEQUENCE [LARGE SCALE GENOMIC DNA]</scope>
    <source>
        <strain evidence="10 11">T173</strain>
    </source>
</reference>
<keyword evidence="7 10" id="KW-0407">Ion channel</keyword>
<evidence type="ECO:0000256" key="4">
    <source>
        <dbReference type="ARBA" id="ARBA00022989"/>
    </source>
</evidence>
<dbReference type="PANTHER" id="PTHR11003">
    <property type="entry name" value="POTASSIUM CHANNEL, SUBFAMILY K"/>
    <property type="match status" value="1"/>
</dbReference>
<protein>
    <submittedName>
        <fullName evidence="10">Two pore domain potassium channel family protein</fullName>
    </submittedName>
</protein>
<evidence type="ECO:0000256" key="2">
    <source>
        <dbReference type="ARBA" id="ARBA00022448"/>
    </source>
</evidence>